<sequence length="531" mass="59037">MEIDKSTTTTTTTNTSTPLFDLESYISRYDKTSETKLQRLLFIAKHSSAQEDILKSCYEMMEDHCREHGNVKRYKEIFGPDHKEGETPTDASIATSTTDSPSSSSSHPSTLGFHYDTAFLAEKESSSAHQLDNLEAQLKTAQVHLTKDSVRSIYLKMGEFYKARGELREALHKVKRSQDYCTNHRQNGQVCLMVIELGIDLRFYNEVRIYITKAEHTSDLLSNDSEFASKLAAASALVSLSESRYADAALKFASLSSELTNQFNSVLSAEDIALYGGLLGLASLDRQSLQSSLLDSTKFKGRLELVPPLRDALRHYVRAEYKPCLSLLSSLLPQLRLDIHLASHIDTLMEMIRHRCIIQYFIPYNTASIVTMAQTFGMEMEEMEATLVKLIGEGRMPGRPRIDSLRKMVSTESVRNTERRKRREMEGKVKKMGETFVRETEGMILRMSCLDHGLVVQNDAKQRSFRSGGTWGGGGGGNRSQRSRGGGVGGGVGGGAQGMYEMDDSSDDDVAGGSGDMMDMEGYGCMNPEDV</sequence>
<gene>
    <name evidence="9" type="ORF">DBRI1063_LOCUS25949</name>
</gene>
<dbReference type="PANTHER" id="PTHR14145">
    <property type="entry name" value="26S PROTESOME SUBUNIT 6"/>
    <property type="match status" value="1"/>
</dbReference>
<dbReference type="PROSITE" id="PS50250">
    <property type="entry name" value="PCI"/>
    <property type="match status" value="1"/>
</dbReference>
<evidence type="ECO:0000256" key="5">
    <source>
        <dbReference type="ARBA" id="ARBA00022790"/>
    </source>
</evidence>
<dbReference type="SMART" id="SM00088">
    <property type="entry name" value="PINT"/>
    <property type="match status" value="1"/>
</dbReference>
<evidence type="ECO:0000256" key="1">
    <source>
        <dbReference type="ARBA" id="ARBA00004123"/>
    </source>
</evidence>
<dbReference type="GO" id="GO:0005737">
    <property type="term" value="C:cytoplasm"/>
    <property type="evidence" value="ECO:0007669"/>
    <property type="project" value="UniProtKB-SubCell"/>
</dbReference>
<evidence type="ECO:0000256" key="6">
    <source>
        <dbReference type="ARBA" id="ARBA00023242"/>
    </source>
</evidence>
<evidence type="ECO:0000256" key="4">
    <source>
        <dbReference type="ARBA" id="ARBA00022490"/>
    </source>
</evidence>
<evidence type="ECO:0000256" key="2">
    <source>
        <dbReference type="ARBA" id="ARBA00004496"/>
    </source>
</evidence>
<name>A0A7S2A6A3_9STRA</name>
<feature type="compositionally biased region" description="Acidic residues" evidence="7">
    <location>
        <begin position="501"/>
        <end position="510"/>
    </location>
</feature>
<feature type="region of interest" description="Disordered" evidence="7">
    <location>
        <begin position="465"/>
        <end position="531"/>
    </location>
</feature>
<feature type="compositionally biased region" description="Low complexity" evidence="7">
    <location>
        <begin position="88"/>
        <end position="109"/>
    </location>
</feature>
<comment type="similarity">
    <text evidence="3">Belongs to the CSN1 family.</text>
</comment>
<dbReference type="EMBL" id="HBGN01040530">
    <property type="protein sequence ID" value="CAD9359272.1"/>
    <property type="molecule type" value="Transcribed_RNA"/>
</dbReference>
<evidence type="ECO:0000256" key="3">
    <source>
        <dbReference type="ARBA" id="ARBA00008793"/>
    </source>
</evidence>
<dbReference type="InterPro" id="IPR019585">
    <property type="entry name" value="Rpn7/CSN1"/>
</dbReference>
<dbReference type="AlphaFoldDB" id="A0A7S2A6A3"/>
<dbReference type="Pfam" id="PF01399">
    <property type="entry name" value="PCI"/>
    <property type="match status" value="1"/>
</dbReference>
<dbReference type="Pfam" id="PF10602">
    <property type="entry name" value="RPN7"/>
    <property type="match status" value="1"/>
</dbReference>
<reference evidence="9" key="1">
    <citation type="submission" date="2021-01" db="EMBL/GenBank/DDBJ databases">
        <authorList>
            <person name="Corre E."/>
            <person name="Pelletier E."/>
            <person name="Niang G."/>
            <person name="Scheremetjew M."/>
            <person name="Finn R."/>
            <person name="Kale V."/>
            <person name="Holt S."/>
            <person name="Cochrane G."/>
            <person name="Meng A."/>
            <person name="Brown T."/>
            <person name="Cohen L."/>
        </authorList>
    </citation>
    <scope>NUCLEOTIDE SEQUENCE</scope>
    <source>
        <strain evidence="9">Pop2</strain>
    </source>
</reference>
<feature type="region of interest" description="Disordered" evidence="7">
    <location>
        <begin position="408"/>
        <end position="427"/>
    </location>
</feature>
<keyword evidence="5" id="KW-0736">Signalosome</keyword>
<keyword evidence="6" id="KW-0539">Nucleus</keyword>
<dbReference type="GO" id="GO:0008180">
    <property type="term" value="C:COP9 signalosome"/>
    <property type="evidence" value="ECO:0007669"/>
    <property type="project" value="UniProtKB-KW"/>
</dbReference>
<organism evidence="9">
    <name type="scientific">Ditylum brightwellii</name>
    <dbReference type="NCBI Taxonomy" id="49249"/>
    <lineage>
        <taxon>Eukaryota</taxon>
        <taxon>Sar</taxon>
        <taxon>Stramenopiles</taxon>
        <taxon>Ochrophyta</taxon>
        <taxon>Bacillariophyta</taxon>
        <taxon>Mediophyceae</taxon>
        <taxon>Lithodesmiophycidae</taxon>
        <taxon>Lithodesmiales</taxon>
        <taxon>Lithodesmiaceae</taxon>
        <taxon>Ditylum</taxon>
    </lineage>
</organism>
<dbReference type="InterPro" id="IPR045135">
    <property type="entry name" value="Rpn7_N"/>
</dbReference>
<dbReference type="InterPro" id="IPR036390">
    <property type="entry name" value="WH_DNA-bd_sf"/>
</dbReference>
<keyword evidence="4" id="KW-0963">Cytoplasm</keyword>
<accession>A0A7S2A6A3</accession>
<comment type="subcellular location">
    <subcellularLocation>
        <location evidence="2">Cytoplasm</location>
    </subcellularLocation>
    <subcellularLocation>
        <location evidence="1">Nucleus</location>
    </subcellularLocation>
</comment>
<protein>
    <recommendedName>
        <fullName evidence="8">PCI domain-containing protein</fullName>
    </recommendedName>
</protein>
<evidence type="ECO:0000256" key="7">
    <source>
        <dbReference type="SAM" id="MobiDB-lite"/>
    </source>
</evidence>
<dbReference type="SUPFAM" id="SSF46785">
    <property type="entry name" value="Winged helix' DNA-binding domain"/>
    <property type="match status" value="1"/>
</dbReference>
<evidence type="ECO:0000259" key="8">
    <source>
        <dbReference type="PROSITE" id="PS50250"/>
    </source>
</evidence>
<dbReference type="InterPro" id="IPR000717">
    <property type="entry name" value="PCI_dom"/>
</dbReference>
<proteinExistence type="inferred from homology"/>
<evidence type="ECO:0000313" key="9">
    <source>
        <dbReference type="EMBL" id="CAD9359272.1"/>
    </source>
</evidence>
<feature type="compositionally biased region" description="Gly residues" evidence="7">
    <location>
        <begin position="469"/>
        <end position="497"/>
    </location>
</feature>
<dbReference type="PANTHER" id="PTHR14145:SF2">
    <property type="entry name" value="COP9 SIGNALOSOME COMPLEX SUBUNIT 1"/>
    <property type="match status" value="1"/>
</dbReference>
<dbReference type="Gene3D" id="1.25.40.570">
    <property type="match status" value="1"/>
</dbReference>
<feature type="domain" description="PCI" evidence="8">
    <location>
        <begin position="244"/>
        <end position="414"/>
    </location>
</feature>
<feature type="region of interest" description="Disordered" evidence="7">
    <location>
        <begin position="79"/>
        <end position="109"/>
    </location>
</feature>